<name>A0A841CS93_PLAVE</name>
<keyword evidence="7" id="KW-1185">Reference proteome</keyword>
<dbReference type="AlphaFoldDB" id="A0A841CS93"/>
<dbReference type="InterPro" id="IPR054156">
    <property type="entry name" value="YxaF_TetR_C"/>
</dbReference>
<feature type="DNA-binding region" description="H-T-H motif" evidence="4">
    <location>
        <begin position="27"/>
        <end position="46"/>
    </location>
</feature>
<dbReference type="Pfam" id="PF00440">
    <property type="entry name" value="TetR_N"/>
    <property type="match status" value="1"/>
</dbReference>
<dbReference type="PRINTS" id="PR00455">
    <property type="entry name" value="HTHTETR"/>
</dbReference>
<evidence type="ECO:0000256" key="2">
    <source>
        <dbReference type="ARBA" id="ARBA00023125"/>
    </source>
</evidence>
<sequence length="203" mass="22998">MKAEATRTQIVEAADRLFYRQGYEHTSFAAIAEAVHISRGNFYYHFKSKDDILRAVIAARLEDRRRMLTRWEAEEADPAARIRRFVEIVAANRADIQNYGCPVGTMTTELAKLGHPALDEAGGLFTLFRTWLREQFTRLGHREQADALAMHVLAFSQGVATLAHAFKDEDFIHREVQRMHHWLSRYSAGAQGTAPVDGPRAGT</sequence>
<dbReference type="Pfam" id="PF21993">
    <property type="entry name" value="TetR_C_13_2"/>
    <property type="match status" value="1"/>
</dbReference>
<dbReference type="InterPro" id="IPR009057">
    <property type="entry name" value="Homeodomain-like_sf"/>
</dbReference>
<dbReference type="Gene3D" id="1.10.357.10">
    <property type="entry name" value="Tetracycline Repressor, domain 2"/>
    <property type="match status" value="1"/>
</dbReference>
<feature type="domain" description="HTH tetR-type" evidence="5">
    <location>
        <begin position="4"/>
        <end position="64"/>
    </location>
</feature>
<evidence type="ECO:0000313" key="6">
    <source>
        <dbReference type="EMBL" id="MBB5961312.1"/>
    </source>
</evidence>
<dbReference type="SUPFAM" id="SSF48498">
    <property type="entry name" value="Tetracyclin repressor-like, C-terminal domain"/>
    <property type="match status" value="1"/>
</dbReference>
<proteinExistence type="predicted"/>
<dbReference type="InterPro" id="IPR036271">
    <property type="entry name" value="Tet_transcr_reg_TetR-rel_C_sf"/>
</dbReference>
<dbReference type="PROSITE" id="PS50977">
    <property type="entry name" value="HTH_TETR_2"/>
    <property type="match status" value="1"/>
</dbReference>
<dbReference type="SUPFAM" id="SSF46689">
    <property type="entry name" value="Homeodomain-like"/>
    <property type="match status" value="1"/>
</dbReference>
<dbReference type="PANTHER" id="PTHR47506">
    <property type="entry name" value="TRANSCRIPTIONAL REGULATORY PROTEIN"/>
    <property type="match status" value="1"/>
</dbReference>
<evidence type="ECO:0000256" key="4">
    <source>
        <dbReference type="PROSITE-ProRule" id="PRU00335"/>
    </source>
</evidence>
<evidence type="ECO:0000259" key="5">
    <source>
        <dbReference type="PROSITE" id="PS50977"/>
    </source>
</evidence>
<accession>A0A841CS93</accession>
<comment type="caution">
    <text evidence="6">The sequence shown here is derived from an EMBL/GenBank/DDBJ whole genome shotgun (WGS) entry which is preliminary data.</text>
</comment>
<reference evidence="6 7" key="1">
    <citation type="submission" date="2020-08" db="EMBL/GenBank/DDBJ databases">
        <title>Genomic Encyclopedia of Type Strains, Phase III (KMG-III): the genomes of soil and plant-associated and newly described type strains.</title>
        <authorList>
            <person name="Whitman W."/>
        </authorList>
    </citation>
    <scope>NUCLEOTIDE SEQUENCE [LARGE SCALE GENOMIC DNA]</scope>
    <source>
        <strain evidence="6 7">CECT 3303</strain>
    </source>
</reference>
<keyword evidence="3" id="KW-0804">Transcription</keyword>
<dbReference type="GO" id="GO:0003677">
    <property type="term" value="F:DNA binding"/>
    <property type="evidence" value="ECO:0007669"/>
    <property type="project" value="UniProtKB-UniRule"/>
</dbReference>
<gene>
    <name evidence="6" type="ORF">FHS22_000550</name>
</gene>
<evidence type="ECO:0000313" key="7">
    <source>
        <dbReference type="Proteomes" id="UP000562352"/>
    </source>
</evidence>
<keyword evidence="2 4" id="KW-0238">DNA-binding</keyword>
<protein>
    <submittedName>
        <fullName evidence="6">AcrR family transcriptional regulator</fullName>
    </submittedName>
</protein>
<dbReference type="EMBL" id="JACHJJ010000001">
    <property type="protein sequence ID" value="MBB5961312.1"/>
    <property type="molecule type" value="Genomic_DNA"/>
</dbReference>
<dbReference type="PANTHER" id="PTHR47506:SF1">
    <property type="entry name" value="HTH-TYPE TRANSCRIPTIONAL REGULATOR YJDC"/>
    <property type="match status" value="1"/>
</dbReference>
<dbReference type="InterPro" id="IPR001647">
    <property type="entry name" value="HTH_TetR"/>
</dbReference>
<dbReference type="RefSeq" id="WP_184938028.1">
    <property type="nucleotide sequence ID" value="NZ_BAAAWZ010000001.1"/>
</dbReference>
<dbReference type="Proteomes" id="UP000562352">
    <property type="component" value="Unassembled WGS sequence"/>
</dbReference>
<keyword evidence="1" id="KW-0805">Transcription regulation</keyword>
<evidence type="ECO:0000256" key="1">
    <source>
        <dbReference type="ARBA" id="ARBA00023015"/>
    </source>
</evidence>
<organism evidence="6 7">
    <name type="scientific">Planomonospora venezuelensis</name>
    <dbReference type="NCBI Taxonomy" id="1999"/>
    <lineage>
        <taxon>Bacteria</taxon>
        <taxon>Bacillati</taxon>
        <taxon>Actinomycetota</taxon>
        <taxon>Actinomycetes</taxon>
        <taxon>Streptosporangiales</taxon>
        <taxon>Streptosporangiaceae</taxon>
        <taxon>Planomonospora</taxon>
    </lineage>
</organism>
<evidence type="ECO:0000256" key="3">
    <source>
        <dbReference type="ARBA" id="ARBA00023163"/>
    </source>
</evidence>